<dbReference type="NCBIfam" id="TIGR02937">
    <property type="entry name" value="sigma70-ECF"/>
    <property type="match status" value="1"/>
</dbReference>
<dbReference type="GO" id="GO:0006352">
    <property type="term" value="P:DNA-templated transcription initiation"/>
    <property type="evidence" value="ECO:0007669"/>
    <property type="project" value="InterPro"/>
</dbReference>
<dbReference type="InterPro" id="IPR013325">
    <property type="entry name" value="RNA_pol_sigma_r2"/>
</dbReference>
<dbReference type="InterPro" id="IPR007627">
    <property type="entry name" value="RNA_pol_sigma70_r2"/>
</dbReference>
<dbReference type="InterPro" id="IPR036388">
    <property type="entry name" value="WH-like_DNA-bd_sf"/>
</dbReference>
<proteinExistence type="inferred from homology"/>
<dbReference type="InterPro" id="IPR014284">
    <property type="entry name" value="RNA_pol_sigma-70_dom"/>
</dbReference>
<evidence type="ECO:0000259" key="5">
    <source>
        <dbReference type="Pfam" id="PF04542"/>
    </source>
</evidence>
<evidence type="ECO:0000313" key="7">
    <source>
        <dbReference type="EMBL" id="CAB3732030.1"/>
    </source>
</evidence>
<dbReference type="InterPro" id="IPR013324">
    <property type="entry name" value="RNA_pol_sigma_r3/r4-like"/>
</dbReference>
<dbReference type="Proteomes" id="UP000494111">
    <property type="component" value="Unassembled WGS sequence"/>
</dbReference>
<evidence type="ECO:0000313" key="8">
    <source>
        <dbReference type="Proteomes" id="UP000494111"/>
    </source>
</evidence>
<dbReference type="InterPro" id="IPR039425">
    <property type="entry name" value="RNA_pol_sigma-70-like"/>
</dbReference>
<comment type="similarity">
    <text evidence="1">Belongs to the sigma-70 factor family. ECF subfamily.</text>
</comment>
<reference evidence="7 8" key="1">
    <citation type="submission" date="2020-04" db="EMBL/GenBank/DDBJ databases">
        <authorList>
            <person name="De Canck E."/>
        </authorList>
    </citation>
    <scope>NUCLEOTIDE SEQUENCE [LARGE SCALE GENOMIC DNA]</scope>
    <source>
        <strain evidence="7 8">LMG 3458</strain>
    </source>
</reference>
<evidence type="ECO:0000256" key="3">
    <source>
        <dbReference type="ARBA" id="ARBA00023082"/>
    </source>
</evidence>
<dbReference type="PANTHER" id="PTHR43133:SF63">
    <property type="entry name" value="RNA POLYMERASE SIGMA FACTOR FECI-RELATED"/>
    <property type="match status" value="1"/>
</dbReference>
<evidence type="ECO:0000256" key="2">
    <source>
        <dbReference type="ARBA" id="ARBA00023015"/>
    </source>
</evidence>
<dbReference type="AlphaFoldDB" id="A0A6S7AHV2"/>
<dbReference type="RefSeq" id="WP_025136768.1">
    <property type="nucleotide sequence ID" value="NZ_CADIJO010000022.1"/>
</dbReference>
<dbReference type="FunFam" id="1.10.1740.10:FF:000009">
    <property type="entry name" value="RNA polymerase sigma factor"/>
    <property type="match status" value="1"/>
</dbReference>
<dbReference type="Pfam" id="PF08281">
    <property type="entry name" value="Sigma70_r4_2"/>
    <property type="match status" value="1"/>
</dbReference>
<keyword evidence="4" id="KW-0804">Transcription</keyword>
<evidence type="ECO:0000256" key="4">
    <source>
        <dbReference type="ARBA" id="ARBA00023163"/>
    </source>
</evidence>
<protein>
    <submittedName>
        <fullName evidence="7">Putative RNA polymerase sigma factor FecI</fullName>
    </submittedName>
</protein>
<accession>A0A6S7AHV2</accession>
<dbReference type="NCBIfam" id="NF009180">
    <property type="entry name" value="PRK12528.1"/>
    <property type="match status" value="1"/>
</dbReference>
<organism evidence="7 8">
    <name type="scientific">Achromobacter deleyi</name>
    <dbReference type="NCBI Taxonomy" id="1353891"/>
    <lineage>
        <taxon>Bacteria</taxon>
        <taxon>Pseudomonadati</taxon>
        <taxon>Pseudomonadota</taxon>
        <taxon>Betaproteobacteria</taxon>
        <taxon>Burkholderiales</taxon>
        <taxon>Alcaligenaceae</taxon>
        <taxon>Achromobacter</taxon>
    </lineage>
</organism>
<dbReference type="CDD" id="cd06171">
    <property type="entry name" value="Sigma70_r4"/>
    <property type="match status" value="1"/>
</dbReference>
<dbReference type="Pfam" id="PF04542">
    <property type="entry name" value="Sigma70_r2"/>
    <property type="match status" value="1"/>
</dbReference>
<dbReference type="NCBIfam" id="NF007232">
    <property type="entry name" value="PRK09651.1"/>
    <property type="match status" value="1"/>
</dbReference>
<gene>
    <name evidence="7" type="primary">fecI_24</name>
    <name evidence="7" type="ORF">LMG3458_04933</name>
</gene>
<dbReference type="PANTHER" id="PTHR43133">
    <property type="entry name" value="RNA POLYMERASE ECF-TYPE SIGMA FACTO"/>
    <property type="match status" value="1"/>
</dbReference>
<feature type="domain" description="RNA polymerase sigma-70 region 2" evidence="5">
    <location>
        <begin position="15"/>
        <end position="78"/>
    </location>
</feature>
<evidence type="ECO:0000259" key="6">
    <source>
        <dbReference type="Pfam" id="PF08281"/>
    </source>
</evidence>
<evidence type="ECO:0000256" key="1">
    <source>
        <dbReference type="ARBA" id="ARBA00010641"/>
    </source>
</evidence>
<dbReference type="SUPFAM" id="SSF88946">
    <property type="entry name" value="Sigma2 domain of RNA polymerase sigma factors"/>
    <property type="match status" value="1"/>
</dbReference>
<sequence length="173" mass="19370">MFPSSCAASPNVETLYSDHHGWLQEWLRRRLGNAFDAADLAQDTFLRVLRTLEPIREPRAYLTTIAHGLVVNHWRRQDLERAYRETLATVSDTLAPSPEEGALLLEALCELDALLNQLNPKARAAFLLAHLDGYTYLEIAARLDVSERMVKKYMAQAMLHCLTAGQALGPGTP</sequence>
<dbReference type="EMBL" id="CADIJO010000022">
    <property type="protein sequence ID" value="CAB3732030.1"/>
    <property type="molecule type" value="Genomic_DNA"/>
</dbReference>
<dbReference type="SUPFAM" id="SSF88659">
    <property type="entry name" value="Sigma3 and sigma4 domains of RNA polymerase sigma factors"/>
    <property type="match status" value="1"/>
</dbReference>
<keyword evidence="3" id="KW-0731">Sigma factor</keyword>
<name>A0A6S7AHV2_9BURK</name>
<dbReference type="GO" id="GO:0003677">
    <property type="term" value="F:DNA binding"/>
    <property type="evidence" value="ECO:0007669"/>
    <property type="project" value="InterPro"/>
</dbReference>
<dbReference type="Gene3D" id="1.10.10.10">
    <property type="entry name" value="Winged helix-like DNA-binding domain superfamily/Winged helix DNA-binding domain"/>
    <property type="match status" value="1"/>
</dbReference>
<keyword evidence="2" id="KW-0805">Transcription regulation</keyword>
<dbReference type="GO" id="GO:0016987">
    <property type="term" value="F:sigma factor activity"/>
    <property type="evidence" value="ECO:0007669"/>
    <property type="project" value="UniProtKB-KW"/>
</dbReference>
<dbReference type="Gene3D" id="1.10.1740.10">
    <property type="match status" value="1"/>
</dbReference>
<dbReference type="InterPro" id="IPR013249">
    <property type="entry name" value="RNA_pol_sigma70_r4_t2"/>
</dbReference>
<feature type="domain" description="RNA polymerase sigma factor 70 region 4 type 2" evidence="6">
    <location>
        <begin position="110"/>
        <end position="161"/>
    </location>
</feature>